<keyword evidence="3" id="KW-1185">Reference proteome</keyword>
<evidence type="ECO:0000313" key="3">
    <source>
        <dbReference type="Proteomes" id="UP001642360"/>
    </source>
</evidence>
<dbReference type="AlphaFoldDB" id="A0ABC8U490"/>
<dbReference type="Proteomes" id="UP001642360">
    <property type="component" value="Unassembled WGS sequence"/>
</dbReference>
<dbReference type="PANTHER" id="PTHR31801:SF1">
    <property type="entry name" value="SPHINGOMYELIN PHOSPHODIESTERASE"/>
    <property type="match status" value="1"/>
</dbReference>
<name>A0ABC8U490_9AQUA</name>
<protein>
    <recommendedName>
        <fullName evidence="4">Sphingomyelin phosphodiesterase 4</fullName>
    </recommendedName>
</protein>
<accession>A0ABC8U490</accession>
<reference evidence="2 3" key="1">
    <citation type="submission" date="2024-02" db="EMBL/GenBank/DDBJ databases">
        <authorList>
            <person name="Vignale AGUSTIN F."/>
            <person name="Sosa J E."/>
            <person name="Modenutti C."/>
        </authorList>
    </citation>
    <scope>NUCLEOTIDE SEQUENCE [LARGE SCALE GENOMIC DNA]</scope>
</reference>
<keyword evidence="1" id="KW-0812">Transmembrane</keyword>
<feature type="transmembrane region" description="Helical" evidence="1">
    <location>
        <begin position="622"/>
        <end position="644"/>
    </location>
</feature>
<proteinExistence type="predicted"/>
<dbReference type="PANTHER" id="PTHR31801">
    <property type="entry name" value="ALTERED INHERITANCE OF MITOCHONDRIA PROTEIN 24, MITOCHONDRIAL"/>
    <property type="match status" value="1"/>
</dbReference>
<evidence type="ECO:0000256" key="1">
    <source>
        <dbReference type="SAM" id="Phobius"/>
    </source>
</evidence>
<evidence type="ECO:0008006" key="4">
    <source>
        <dbReference type="Google" id="ProtNLM"/>
    </source>
</evidence>
<dbReference type="Pfam" id="PF14724">
    <property type="entry name" value="mit_SMPDase"/>
    <property type="match status" value="1"/>
</dbReference>
<keyword evidence="1" id="KW-1133">Transmembrane helix</keyword>
<evidence type="ECO:0000313" key="2">
    <source>
        <dbReference type="EMBL" id="CAK9176559.1"/>
    </source>
</evidence>
<keyword evidence="1" id="KW-0472">Membrane</keyword>
<dbReference type="EMBL" id="CAUOFW020006842">
    <property type="protein sequence ID" value="CAK9176559.1"/>
    <property type="molecule type" value="Genomic_DNA"/>
</dbReference>
<gene>
    <name evidence="2" type="ORF">ILEXP_LOCUS46416</name>
</gene>
<dbReference type="InterPro" id="IPR024129">
    <property type="entry name" value="Sphingomy_SMPD4"/>
</dbReference>
<organism evidence="2 3">
    <name type="scientific">Ilex paraguariensis</name>
    <name type="common">yerba mate</name>
    <dbReference type="NCBI Taxonomy" id="185542"/>
    <lineage>
        <taxon>Eukaryota</taxon>
        <taxon>Viridiplantae</taxon>
        <taxon>Streptophyta</taxon>
        <taxon>Embryophyta</taxon>
        <taxon>Tracheophyta</taxon>
        <taxon>Spermatophyta</taxon>
        <taxon>Magnoliopsida</taxon>
        <taxon>eudicotyledons</taxon>
        <taxon>Gunneridae</taxon>
        <taxon>Pentapetalae</taxon>
        <taxon>asterids</taxon>
        <taxon>campanulids</taxon>
        <taxon>Aquifoliales</taxon>
        <taxon>Aquifoliaceae</taxon>
        <taxon>Ilex</taxon>
    </lineage>
</organism>
<feature type="transmembrane region" description="Helical" evidence="1">
    <location>
        <begin position="656"/>
        <end position="674"/>
    </location>
</feature>
<sequence length="681" mass="77206">MSSMSAVDRLSLVKYVFPIERLPEWVRNMLQNERDYSVLADLCSLFKGRVKEDSVKGSSFQVQLNVFEYYMFWYAYYPVCRGNYESCGAVRVQRSRRFRLENWTHSIPVFSSAKRGTERKVECNLYTRLLYAYLHAFVPACDLNAHPPYRSSLLHYSSGYDSLVLERAGFLVSTLIHFWLVNNDFSPLAVATCKSFGVTFPFRSVLGETPPTSGLGEVVNVFVKYLNFSMVTFADGSDHVKYSESPRWRISGSVDFMKSKDATSGTFGVHSVSSWNSWIQRPLYRYVLRAFLFCPVQTSIKNASQVFSVWINYMEPWAISLEDFVELAANEGISRKNMTMETSRSPSRGYSSSWQGFVLANYLFYSSLVMHFVGFAHKFLHTDAEVIVQMVSKVINILTSSTELIDLIKSVDTVLHSKPAGSSKSMLNNLYRYVPAIREQLQDWEDGLCESDADGSFLHENWNIDLRLFSDGEDGGQQLLQLFLLRAESELQAISGDNLGHNLQCLHALKTQLDCLFGGPLVKSMSFMQESKQCQQSRDEIFKPRRVGYQTLADVKYKGDWMKRPISDDEVAWLAKLLVNVSGWLNEILGLNQSESSHVGPVWSYVELSGDARNVHGLTDTMKVVLCSVGSWLVTVGGAVVMFMRKHGLRVNLRLLASKKVVAVFVMVIGFSVLKNAFAER</sequence>
<comment type="caution">
    <text evidence="2">The sequence shown here is derived from an EMBL/GenBank/DDBJ whole genome shotgun (WGS) entry which is preliminary data.</text>
</comment>